<dbReference type="STRING" id="559304.G8Y7D4"/>
<feature type="region of interest" description="Disordered" evidence="1">
    <location>
        <begin position="81"/>
        <end position="101"/>
    </location>
</feature>
<reference evidence="4" key="2">
    <citation type="journal article" date="2012" name="G3 (Bethesda)">
        <title>Pichia sorbitophila, an interspecies yeast hybrid reveals early steps of genome resolution following polyploidization.</title>
        <authorList>
            <person name="Leh Louis V."/>
            <person name="Despons L."/>
            <person name="Friedrich A."/>
            <person name="Martin T."/>
            <person name="Durrens P."/>
            <person name="Casaregola S."/>
            <person name="Neuveglise C."/>
            <person name="Fairhead C."/>
            <person name="Marck C."/>
            <person name="Cruz J.A."/>
            <person name="Straub M.L."/>
            <person name="Kugler V."/>
            <person name="Sacerdot C."/>
            <person name="Uzunov Z."/>
            <person name="Thierry A."/>
            <person name="Weiss S."/>
            <person name="Bleykasten C."/>
            <person name="De Montigny J."/>
            <person name="Jacques N."/>
            <person name="Jung P."/>
            <person name="Lemaire M."/>
            <person name="Mallet S."/>
            <person name="Morel G."/>
            <person name="Richard G.F."/>
            <person name="Sarkar A."/>
            <person name="Savel G."/>
            <person name="Schacherer J."/>
            <person name="Seret M.L."/>
            <person name="Talla E."/>
            <person name="Samson G."/>
            <person name="Jubin C."/>
            <person name="Poulain J."/>
            <person name="Vacherie B."/>
            <person name="Barbe V."/>
            <person name="Pelletier E."/>
            <person name="Sherman D.J."/>
            <person name="Westhof E."/>
            <person name="Weissenbach J."/>
            <person name="Baret P.V."/>
            <person name="Wincker P."/>
            <person name="Gaillardin C."/>
            <person name="Dujon B."/>
            <person name="Souciet J.L."/>
        </authorList>
    </citation>
    <scope>NUCLEOTIDE SEQUENCE [LARGE SCALE GENOMIC DNA]</scope>
    <source>
        <strain evidence="4">ATCC MYA-4447 / BCRC 22081 / CBS 7064 / NBRC 10061 / NRRL Y-12695</strain>
    </source>
</reference>
<dbReference type="AlphaFoldDB" id="G8Y7D4"/>
<dbReference type="FunCoup" id="G8Y7D4">
    <property type="interactions" value="6"/>
</dbReference>
<evidence type="ECO:0000313" key="2">
    <source>
        <dbReference type="EMBL" id="CCE83483.1"/>
    </source>
</evidence>
<feature type="region of interest" description="Disordered" evidence="1">
    <location>
        <begin position="264"/>
        <end position="284"/>
    </location>
</feature>
<sequence length="350" mass="38965">MIKYYSGLGTNIMRTRRLLYLSAEKARLHIYDNTLCVSKSLHTHEAVIHNTTANYQRSLLVSSQYSSQHAISRYGKLPSRNSFQLYSGPDTESSRDTDPEEQQRKANLGSMIETLKDLIPNILTKSLPKSIISKDIYLRVCPTHTQELNMYVPVLKGHVPYYTTCKTLQFILTSIILNPKVKLHIQSIKASTKNGDQNLEPQALFPDTTKIHVRWVTCSEGCSHLSAKDEGSGIDKGSSGSQNYLSTSDAKLGSHSWSQIDTRKLLHNPNSDTKGPNVSSSGSISSTVANLTSGLIGLTKESRKLERIISGIFIFELNPQNDSILVHTIEDVNIIEKTETQDVDGELRVC</sequence>
<dbReference type="OrthoDB" id="5329385at2759"/>
<organism evidence="3 4">
    <name type="scientific">Pichia sorbitophila (strain ATCC MYA-4447 / BCRC 22081 / CBS 7064 / NBRC 10061 / NRRL Y-12695)</name>
    <name type="common">Hybrid yeast</name>
    <dbReference type="NCBI Taxonomy" id="559304"/>
    <lineage>
        <taxon>Eukaryota</taxon>
        <taxon>Fungi</taxon>
        <taxon>Dikarya</taxon>
        <taxon>Ascomycota</taxon>
        <taxon>Saccharomycotina</taxon>
        <taxon>Pichiomycetes</taxon>
        <taxon>Debaryomycetaceae</taxon>
        <taxon>Millerozyma</taxon>
    </lineage>
</organism>
<dbReference type="Pfam" id="PF17119">
    <property type="entry name" value="MMU163"/>
    <property type="match status" value="1"/>
</dbReference>
<name>G8Y7D4_PICSO</name>
<accession>G8Y7D4</accession>
<dbReference type="EMBL" id="FO082048">
    <property type="protein sequence ID" value="CCE84514.1"/>
    <property type="molecule type" value="Genomic_DNA"/>
</dbReference>
<evidence type="ECO:0000313" key="4">
    <source>
        <dbReference type="Proteomes" id="UP000005222"/>
    </source>
</evidence>
<protein>
    <submittedName>
        <fullName evidence="3">Piso0_004059 protein</fullName>
    </submittedName>
</protein>
<dbReference type="EMBL" id="FO082049">
    <property type="protein sequence ID" value="CCE83483.1"/>
    <property type="molecule type" value="Genomic_DNA"/>
</dbReference>
<dbReference type="InterPro" id="IPR031342">
    <property type="entry name" value="Mug163-like"/>
</dbReference>
<evidence type="ECO:0000256" key="1">
    <source>
        <dbReference type="SAM" id="MobiDB-lite"/>
    </source>
</evidence>
<dbReference type="Proteomes" id="UP000005222">
    <property type="component" value="Chromosome K"/>
</dbReference>
<evidence type="ECO:0000313" key="3">
    <source>
        <dbReference type="EMBL" id="CCE84514.1"/>
    </source>
</evidence>
<dbReference type="InParanoid" id="G8Y7D4"/>
<dbReference type="eggNOG" id="ENOG502S29P">
    <property type="taxonomic scope" value="Eukaryota"/>
</dbReference>
<feature type="compositionally biased region" description="Polar residues" evidence="1">
    <location>
        <begin position="268"/>
        <end position="278"/>
    </location>
</feature>
<feature type="compositionally biased region" description="Basic and acidic residues" evidence="1">
    <location>
        <begin position="92"/>
        <end position="101"/>
    </location>
</feature>
<keyword evidence="4" id="KW-1185">Reference proteome</keyword>
<dbReference type="HOGENOM" id="CLU_068099_0_0_1"/>
<dbReference type="Proteomes" id="UP000005222">
    <property type="component" value="Chromosome L"/>
</dbReference>
<reference evidence="3" key="1">
    <citation type="submission" date="2011-10" db="EMBL/GenBank/DDBJ databases">
        <authorList>
            <person name="Genoscope - CEA"/>
        </authorList>
    </citation>
    <scope>NUCLEOTIDE SEQUENCE</scope>
</reference>
<proteinExistence type="predicted"/>
<gene>
    <name evidence="3" type="primary">Piso0_004059</name>
    <name evidence="2" type="ORF">GNLVRS01_PISO0K08546g</name>
    <name evidence="3" type="ORF">GNLVRS01_PISO0L08547g</name>
</gene>